<keyword evidence="3 5" id="KW-0378">Hydrolase</keyword>
<dbReference type="InterPro" id="IPR012291">
    <property type="entry name" value="CBM2_carb-bd_dom_sf"/>
</dbReference>
<gene>
    <name evidence="9" type="primary">celA</name>
    <name evidence="9" type="ORF">VQ7734_05142</name>
</gene>
<dbReference type="EMBL" id="FRFG01000124">
    <property type="protein sequence ID" value="SHO59357.1"/>
    <property type="molecule type" value="Genomic_DNA"/>
</dbReference>
<name>A0A1M7Z325_9VIBR</name>
<keyword evidence="10" id="KW-1185">Reference proteome</keyword>
<dbReference type="AlphaFoldDB" id="A0A1M7Z325"/>
<dbReference type="GO" id="GO:0008422">
    <property type="term" value="F:beta-glucosidase activity"/>
    <property type="evidence" value="ECO:0007669"/>
    <property type="project" value="TreeGrafter"/>
</dbReference>
<dbReference type="InterPro" id="IPR001547">
    <property type="entry name" value="Glyco_hydro_5"/>
</dbReference>
<dbReference type="Proteomes" id="UP000184600">
    <property type="component" value="Unassembled WGS sequence"/>
</dbReference>
<dbReference type="SUPFAM" id="SSF49384">
    <property type="entry name" value="Carbohydrate-binding domain"/>
    <property type="match status" value="1"/>
</dbReference>
<dbReference type="Gene3D" id="2.60.40.290">
    <property type="match status" value="1"/>
</dbReference>
<sequence>MFANKIKKCLFPLKSGGLMLAAALLSSQAQAVQCDYTVKNDWGAGFVGAITITNDTETAIDGWDLELSYSGDTTLTSIWGAQLSGTNPYTISDMGWNKTIQPGKSVEFGFQGDGENSAGAVTRCLSVETGNTDDGTTTGGDDGTSTGDDNGTSTGDDSGTTTGGDDGTTTGGSTGGDETTSDAVALTELMGVGWNAGNTLDAIGGETAWGNPKLTQKLFDAVKAAGFKTVRLPVAWSKFSDESTFTIKDEWMSRVEEVVNYALKDDLYVLLNIHWDGGWMQPTYAKQEYVNNRLSVMWKQIATHFKDYDHRLLFAGTNEVMVDGDYSTPSEEYYTVQNSFNQTFVDTVRATGGKNADRFLVVQGFNTNIDHAVNFATIPTDTVTDHLLMEVHYYDPYNFTLNENSNITQWGKDATDSSKTETWANESYVDTQFQKMNDKFVAQGVGVIMGEYGAISRLSVDDHEKYRVYWDKYITESALEHKMVPVYWDNGVTGDKGFAIFDRNSGAQLQPEVIQAIVGSSEEE</sequence>
<evidence type="ECO:0000256" key="7">
    <source>
        <dbReference type="SAM" id="SignalP"/>
    </source>
</evidence>
<evidence type="ECO:0000256" key="2">
    <source>
        <dbReference type="ARBA" id="ARBA00022729"/>
    </source>
</evidence>
<reference evidence="10" key="1">
    <citation type="submission" date="2016-12" db="EMBL/GenBank/DDBJ databases">
        <authorList>
            <person name="Rodrigo-Torres L."/>
            <person name="Arahal R.D."/>
            <person name="Lucena T."/>
        </authorList>
    </citation>
    <scope>NUCLEOTIDE SEQUENCE [LARGE SCALE GENOMIC DNA]</scope>
</reference>
<feature type="signal peptide" evidence="7">
    <location>
        <begin position="1"/>
        <end position="31"/>
    </location>
</feature>
<dbReference type="InterPro" id="IPR050386">
    <property type="entry name" value="Glycosyl_hydrolase_5"/>
</dbReference>
<keyword evidence="4 5" id="KW-0326">Glycosidase</keyword>
<evidence type="ECO:0000313" key="9">
    <source>
        <dbReference type="EMBL" id="SHO59357.1"/>
    </source>
</evidence>
<dbReference type="GO" id="GO:0008810">
    <property type="term" value="F:cellulase activity"/>
    <property type="evidence" value="ECO:0007669"/>
    <property type="project" value="UniProtKB-EC"/>
</dbReference>
<dbReference type="Pfam" id="PF00553">
    <property type="entry name" value="CBM_2"/>
    <property type="match status" value="1"/>
</dbReference>
<evidence type="ECO:0000256" key="6">
    <source>
        <dbReference type="SAM" id="MobiDB-lite"/>
    </source>
</evidence>
<keyword evidence="2 7" id="KW-0732">Signal</keyword>
<evidence type="ECO:0000256" key="1">
    <source>
        <dbReference type="ARBA" id="ARBA00000966"/>
    </source>
</evidence>
<evidence type="ECO:0000256" key="3">
    <source>
        <dbReference type="ARBA" id="ARBA00022801"/>
    </source>
</evidence>
<feature type="compositionally biased region" description="Low complexity" evidence="6">
    <location>
        <begin position="143"/>
        <end position="160"/>
    </location>
</feature>
<comment type="similarity">
    <text evidence="5">Belongs to the glycosyl hydrolase 5 (cellulase A) family.</text>
</comment>
<dbReference type="STRING" id="1117707.VQ7734_05142"/>
<dbReference type="PANTHER" id="PTHR31297:SF17">
    <property type="entry name" value="ENDOGLUCANASE"/>
    <property type="match status" value="1"/>
</dbReference>
<feature type="domain" description="CBM2" evidence="8">
    <location>
        <begin position="27"/>
        <end position="141"/>
    </location>
</feature>
<keyword evidence="5" id="KW-0119">Carbohydrate metabolism</keyword>
<dbReference type="PROSITE" id="PS51173">
    <property type="entry name" value="CBM2"/>
    <property type="match status" value="1"/>
</dbReference>
<dbReference type="EC" id="3.2.1.4" evidence="5"/>
<dbReference type="InterPro" id="IPR001919">
    <property type="entry name" value="CBD2"/>
</dbReference>
<accession>A0A1M7Z325</accession>
<keyword evidence="5" id="KW-0136">Cellulose degradation</keyword>
<evidence type="ECO:0000256" key="5">
    <source>
        <dbReference type="RuleBase" id="RU361153"/>
    </source>
</evidence>
<dbReference type="SMART" id="SM00637">
    <property type="entry name" value="CBD_II"/>
    <property type="match status" value="1"/>
</dbReference>
<dbReference type="RefSeq" id="WP_073586743.1">
    <property type="nucleotide sequence ID" value="NZ_AP024898.1"/>
</dbReference>
<comment type="catalytic activity">
    <reaction evidence="1 5">
        <text>Endohydrolysis of (1-&gt;4)-beta-D-glucosidic linkages in cellulose, lichenin and cereal beta-D-glucans.</text>
        <dbReference type="EC" id="3.2.1.4"/>
    </reaction>
</comment>
<dbReference type="InterPro" id="IPR008965">
    <property type="entry name" value="CBM2/CBM3_carb-bd_dom_sf"/>
</dbReference>
<dbReference type="GO" id="GO:0030247">
    <property type="term" value="F:polysaccharide binding"/>
    <property type="evidence" value="ECO:0007669"/>
    <property type="project" value="UniProtKB-UniRule"/>
</dbReference>
<organism evidence="9 10">
    <name type="scientific">Vibrio quintilis</name>
    <dbReference type="NCBI Taxonomy" id="1117707"/>
    <lineage>
        <taxon>Bacteria</taxon>
        <taxon>Pseudomonadati</taxon>
        <taxon>Pseudomonadota</taxon>
        <taxon>Gammaproteobacteria</taxon>
        <taxon>Vibrionales</taxon>
        <taxon>Vibrionaceae</taxon>
        <taxon>Vibrio</taxon>
    </lineage>
</organism>
<dbReference type="GO" id="GO:0030245">
    <property type="term" value="P:cellulose catabolic process"/>
    <property type="evidence" value="ECO:0007669"/>
    <property type="project" value="UniProtKB-KW"/>
</dbReference>
<proteinExistence type="inferred from homology"/>
<feature type="compositionally biased region" description="Gly residues" evidence="6">
    <location>
        <begin position="161"/>
        <end position="175"/>
    </location>
</feature>
<dbReference type="Gene3D" id="3.20.20.80">
    <property type="entry name" value="Glycosidases"/>
    <property type="match status" value="1"/>
</dbReference>
<keyword evidence="5" id="KW-0624">Polysaccharide degradation</keyword>
<dbReference type="GO" id="GO:0005576">
    <property type="term" value="C:extracellular region"/>
    <property type="evidence" value="ECO:0007669"/>
    <property type="project" value="TreeGrafter"/>
</dbReference>
<dbReference type="OrthoDB" id="9800955at2"/>
<protein>
    <recommendedName>
        <fullName evidence="5">Endoglucanase</fullName>
        <ecNumber evidence="5">3.2.1.4</ecNumber>
    </recommendedName>
</protein>
<dbReference type="InterPro" id="IPR017853">
    <property type="entry name" value="GH"/>
</dbReference>
<feature type="region of interest" description="Disordered" evidence="6">
    <location>
        <begin position="128"/>
        <end position="180"/>
    </location>
</feature>
<feature type="chain" id="PRO_5012523153" description="Endoglucanase" evidence="7">
    <location>
        <begin position="32"/>
        <end position="524"/>
    </location>
</feature>
<evidence type="ECO:0000313" key="10">
    <source>
        <dbReference type="Proteomes" id="UP000184600"/>
    </source>
</evidence>
<evidence type="ECO:0000259" key="8">
    <source>
        <dbReference type="PROSITE" id="PS51173"/>
    </source>
</evidence>
<dbReference type="SUPFAM" id="SSF51445">
    <property type="entry name" value="(Trans)glycosidases"/>
    <property type="match status" value="1"/>
</dbReference>
<dbReference type="GO" id="GO:0009986">
    <property type="term" value="C:cell surface"/>
    <property type="evidence" value="ECO:0007669"/>
    <property type="project" value="TreeGrafter"/>
</dbReference>
<evidence type="ECO:0000256" key="4">
    <source>
        <dbReference type="ARBA" id="ARBA00023295"/>
    </source>
</evidence>
<dbReference type="PANTHER" id="PTHR31297">
    <property type="entry name" value="GLUCAN ENDO-1,6-BETA-GLUCOSIDASE B"/>
    <property type="match status" value="1"/>
</dbReference>
<dbReference type="Pfam" id="PF00150">
    <property type="entry name" value="Cellulase"/>
    <property type="match status" value="1"/>
</dbReference>